<protein>
    <recommendedName>
        <fullName evidence="2">Xaa-Pro dipeptidyl-peptidase C-terminal domain-containing protein</fullName>
    </recommendedName>
</protein>
<dbReference type="Gene3D" id="2.60.120.260">
    <property type="entry name" value="Galactose-binding domain-like"/>
    <property type="match status" value="1"/>
</dbReference>
<sequence>MPLPVQDLHQRDDSGPYIVETNVTVPLSTSKPSTPDDPCIIRVNVYSPKHSRPCPVLVTYGPYGKDIYYGNFHEKSFSEVNPGHKSAHSAWETPDPAFWTAHDYVVVRADERGCGQSPGRLDTMSSSTTDAFFDLIEWCAVQSWSSGKVGLLGISYYAGSQWRVAARRPKGLAAIVPWEGMSDYYRDRVRHGGILSNNFIKWWWDRQVVSNQYGLAGRAARNWGPDTIEGSLSAKELEQSRADQTHDTAKYKYLDEDYYVTRQFKLEDITVPLLSVANWGGILLHLRGNILGFIKAGSEFKYLRCITGRHDLPFYYKDEVDVQLSFLNAFLKGEDDKGWSVPGKVPPVSLCLRKGDPGYNNAAAELAAFPRRDEPEWPIQGTVYTDFHLTAVQNKMLRHKAPSGVTVYSYNAPSGEISFRTLPFPEEVEITGHPMARLTVSLSKLPEAKTVPSEIDLFLTIRHFHASGKEIFYTGTTGEPIPVVKGWLRVSLRRCNTDSPDHKPEYLPWREYRSTDVQPIELDTPHTVDVEIWPTNVVVSPGSYLELQIASCDTSGSGLFTHTHEEDRAPGKLTGLNNIHLGGDFENFLRLPFVPTRRA</sequence>
<feature type="domain" description="Xaa-Pro dipeptidyl-peptidase C-terminal" evidence="2">
    <location>
        <begin position="324"/>
        <end position="590"/>
    </location>
</feature>
<dbReference type="InterPro" id="IPR013736">
    <property type="entry name" value="Xaa-Pro_dipept_C"/>
</dbReference>
<dbReference type="SUPFAM" id="SSF49785">
    <property type="entry name" value="Galactose-binding domain-like"/>
    <property type="match status" value="1"/>
</dbReference>
<gene>
    <name evidence="3" type="ORF">SEUCBS140593_000842</name>
</gene>
<dbReference type="InterPro" id="IPR008979">
    <property type="entry name" value="Galactose-bd-like_sf"/>
</dbReference>
<dbReference type="Gene3D" id="1.10.3020.20">
    <property type="match status" value="1"/>
</dbReference>
<accession>A0ABP0ATB8</accession>
<dbReference type="InterPro" id="IPR000383">
    <property type="entry name" value="Xaa-Pro-like_dom"/>
</dbReference>
<evidence type="ECO:0000259" key="2">
    <source>
        <dbReference type="SMART" id="SM00939"/>
    </source>
</evidence>
<dbReference type="Proteomes" id="UP001642482">
    <property type="component" value="Unassembled WGS sequence"/>
</dbReference>
<evidence type="ECO:0000313" key="3">
    <source>
        <dbReference type="EMBL" id="CAK7210491.1"/>
    </source>
</evidence>
<evidence type="ECO:0000256" key="1">
    <source>
        <dbReference type="ARBA" id="ARBA00022801"/>
    </source>
</evidence>
<evidence type="ECO:0000313" key="4">
    <source>
        <dbReference type="Proteomes" id="UP001642482"/>
    </source>
</evidence>
<dbReference type="SUPFAM" id="SSF53474">
    <property type="entry name" value="alpha/beta-Hydrolases"/>
    <property type="match status" value="1"/>
</dbReference>
<dbReference type="SMART" id="SM00939">
    <property type="entry name" value="PepX_C"/>
    <property type="match status" value="1"/>
</dbReference>
<dbReference type="NCBIfam" id="TIGR00976">
    <property type="entry name" value="CocE_NonD"/>
    <property type="match status" value="1"/>
</dbReference>
<dbReference type="InterPro" id="IPR050585">
    <property type="entry name" value="Xaa-Pro_dipeptidyl-ppase/CocE"/>
</dbReference>
<dbReference type="PANTHER" id="PTHR43056">
    <property type="entry name" value="PEPTIDASE S9 PROLYL OLIGOPEPTIDASE"/>
    <property type="match status" value="1"/>
</dbReference>
<dbReference type="InterPro" id="IPR029058">
    <property type="entry name" value="AB_hydrolase_fold"/>
</dbReference>
<reference evidence="3 4" key="1">
    <citation type="submission" date="2024-01" db="EMBL/GenBank/DDBJ databases">
        <authorList>
            <person name="Allen C."/>
            <person name="Tagirdzhanova G."/>
        </authorList>
    </citation>
    <scope>NUCLEOTIDE SEQUENCE [LARGE SCALE GENOMIC DNA]</scope>
</reference>
<dbReference type="Pfam" id="PF08530">
    <property type="entry name" value="PepX_C"/>
    <property type="match status" value="1"/>
</dbReference>
<name>A0ABP0ATB8_9PEZI</name>
<dbReference type="EMBL" id="CAWUHD010000005">
    <property type="protein sequence ID" value="CAK7210491.1"/>
    <property type="molecule type" value="Genomic_DNA"/>
</dbReference>
<organism evidence="3 4">
    <name type="scientific">Sporothrix eucalyptigena</name>
    <dbReference type="NCBI Taxonomy" id="1812306"/>
    <lineage>
        <taxon>Eukaryota</taxon>
        <taxon>Fungi</taxon>
        <taxon>Dikarya</taxon>
        <taxon>Ascomycota</taxon>
        <taxon>Pezizomycotina</taxon>
        <taxon>Sordariomycetes</taxon>
        <taxon>Sordariomycetidae</taxon>
        <taxon>Ophiostomatales</taxon>
        <taxon>Ophiostomataceae</taxon>
        <taxon>Sporothrix</taxon>
    </lineage>
</organism>
<keyword evidence="1" id="KW-0378">Hydrolase</keyword>
<proteinExistence type="predicted"/>
<keyword evidence="4" id="KW-1185">Reference proteome</keyword>
<comment type="caution">
    <text evidence="3">The sequence shown here is derived from an EMBL/GenBank/DDBJ whole genome shotgun (WGS) entry which is preliminary data.</text>
</comment>
<dbReference type="Pfam" id="PF02129">
    <property type="entry name" value="Peptidase_S15"/>
    <property type="match status" value="1"/>
</dbReference>
<dbReference type="PANTHER" id="PTHR43056:SF10">
    <property type="entry name" value="COCE_NOND FAMILY, PUTATIVE (AFU_ORTHOLOGUE AFUA_7G00600)-RELATED"/>
    <property type="match status" value="1"/>
</dbReference>
<dbReference type="InterPro" id="IPR005674">
    <property type="entry name" value="CocE/Ser_esterase"/>
</dbReference>
<dbReference type="Gene3D" id="3.40.50.1820">
    <property type="entry name" value="alpha/beta hydrolase"/>
    <property type="match status" value="1"/>
</dbReference>